<dbReference type="Proteomes" id="UP001159363">
    <property type="component" value="Chromosome 6"/>
</dbReference>
<proteinExistence type="predicted"/>
<evidence type="ECO:0000313" key="2">
    <source>
        <dbReference type="Proteomes" id="UP001159363"/>
    </source>
</evidence>
<protein>
    <submittedName>
        <fullName evidence="1">Uncharacterized protein</fullName>
    </submittedName>
</protein>
<reference evidence="1 2" key="1">
    <citation type="submission" date="2023-02" db="EMBL/GenBank/DDBJ databases">
        <title>LHISI_Scaffold_Assembly.</title>
        <authorList>
            <person name="Stuart O.P."/>
            <person name="Cleave R."/>
            <person name="Magrath M.J.L."/>
            <person name="Mikheyev A.S."/>
        </authorList>
    </citation>
    <scope>NUCLEOTIDE SEQUENCE [LARGE SCALE GENOMIC DNA]</scope>
    <source>
        <strain evidence="1">Daus_M_001</strain>
        <tissue evidence="1">Leg muscle</tissue>
    </source>
</reference>
<sequence length="238" mass="27157">MEMLLEFNTESDKLYTVQVGIGVILHRHFRSRHLINLLHNLGCSVSYSEICNSGHWICAVCVRQCRSQHSNCGWTWNFSCDGRSAVHDTIFSCSDEFSCSMNEDSTYDKCCWKVWLHHNCHLHPTCHLRQVQEPWVNRLVMEDVLSLKLRPMDAEIGTTYHWIWMAGPKPAEEPHTGWSGFMEIAAGKRSYEKSVVIPLPFANLQLSNPTSINSCLRFTAENAGSGNKGVLQCLLNHF</sequence>
<gene>
    <name evidence="1" type="ORF">PR048_020148</name>
</gene>
<accession>A0ABQ9H5G9</accession>
<keyword evidence="2" id="KW-1185">Reference proteome</keyword>
<name>A0ABQ9H5G9_9NEOP</name>
<comment type="caution">
    <text evidence="1">The sequence shown here is derived from an EMBL/GenBank/DDBJ whole genome shotgun (WGS) entry which is preliminary data.</text>
</comment>
<dbReference type="EMBL" id="JARBHB010000007">
    <property type="protein sequence ID" value="KAJ8879540.1"/>
    <property type="molecule type" value="Genomic_DNA"/>
</dbReference>
<organism evidence="1 2">
    <name type="scientific">Dryococelus australis</name>
    <dbReference type="NCBI Taxonomy" id="614101"/>
    <lineage>
        <taxon>Eukaryota</taxon>
        <taxon>Metazoa</taxon>
        <taxon>Ecdysozoa</taxon>
        <taxon>Arthropoda</taxon>
        <taxon>Hexapoda</taxon>
        <taxon>Insecta</taxon>
        <taxon>Pterygota</taxon>
        <taxon>Neoptera</taxon>
        <taxon>Polyneoptera</taxon>
        <taxon>Phasmatodea</taxon>
        <taxon>Verophasmatodea</taxon>
        <taxon>Anareolatae</taxon>
        <taxon>Phasmatidae</taxon>
        <taxon>Eurycanthinae</taxon>
        <taxon>Dryococelus</taxon>
    </lineage>
</organism>
<evidence type="ECO:0000313" key="1">
    <source>
        <dbReference type="EMBL" id="KAJ8879540.1"/>
    </source>
</evidence>